<dbReference type="AlphaFoldDB" id="A0A243QBG2"/>
<feature type="region of interest" description="Disordered" evidence="4">
    <location>
        <begin position="1"/>
        <end position="45"/>
    </location>
</feature>
<dbReference type="RefSeq" id="WP_086535234.1">
    <property type="nucleotide sequence ID" value="NZ_NGFO01000009.1"/>
</dbReference>
<dbReference type="InterPro" id="IPR018228">
    <property type="entry name" value="DNase_TatD-rel_CS"/>
</dbReference>
<reference evidence="5 6" key="1">
    <citation type="submission" date="2017-05" db="EMBL/GenBank/DDBJ databases">
        <title>Biotechnological potential of actinobacteria isolated from South African environments.</title>
        <authorList>
            <person name="Le Roes-Hill M."/>
            <person name="Prins A."/>
            <person name="Durrell K.A."/>
        </authorList>
    </citation>
    <scope>NUCLEOTIDE SEQUENCE [LARGE SCALE GENOMIC DNA]</scope>
    <source>
        <strain evidence="5">BS2</strain>
    </source>
</reference>
<feature type="binding site" evidence="3">
    <location>
        <position position="50"/>
    </location>
    <ligand>
        <name>a divalent metal cation</name>
        <dbReference type="ChEBI" id="CHEBI:60240"/>
        <label>1</label>
    </ligand>
</feature>
<dbReference type="Proteomes" id="UP000194632">
    <property type="component" value="Unassembled WGS sequence"/>
</dbReference>
<dbReference type="GO" id="GO:0016788">
    <property type="term" value="F:hydrolase activity, acting on ester bonds"/>
    <property type="evidence" value="ECO:0007669"/>
    <property type="project" value="InterPro"/>
</dbReference>
<dbReference type="GO" id="GO:0004536">
    <property type="term" value="F:DNA nuclease activity"/>
    <property type="evidence" value="ECO:0007669"/>
    <property type="project" value="InterPro"/>
</dbReference>
<name>A0A243QBG2_9ACTN</name>
<dbReference type="GO" id="GO:0005829">
    <property type="term" value="C:cytosol"/>
    <property type="evidence" value="ECO:0007669"/>
    <property type="project" value="TreeGrafter"/>
</dbReference>
<dbReference type="CDD" id="cd01310">
    <property type="entry name" value="TatD_DNAse"/>
    <property type="match status" value="1"/>
</dbReference>
<evidence type="ECO:0000256" key="1">
    <source>
        <dbReference type="ARBA" id="ARBA00022723"/>
    </source>
</evidence>
<feature type="binding site" evidence="3">
    <location>
        <position position="251"/>
    </location>
    <ligand>
        <name>a divalent metal cation</name>
        <dbReference type="ChEBI" id="CHEBI:60240"/>
        <label>1</label>
    </ligand>
</feature>
<dbReference type="Gene3D" id="3.20.20.140">
    <property type="entry name" value="Metal-dependent hydrolases"/>
    <property type="match status" value="1"/>
</dbReference>
<keyword evidence="2" id="KW-0378">Hydrolase</keyword>
<dbReference type="InterPro" id="IPR015991">
    <property type="entry name" value="TatD/YcfH-like"/>
</dbReference>
<dbReference type="InterPro" id="IPR001130">
    <property type="entry name" value="TatD-like"/>
</dbReference>
<organism evidence="5 6">
    <name type="scientific">Gordonia lacunae</name>
    <dbReference type="NCBI Taxonomy" id="417102"/>
    <lineage>
        <taxon>Bacteria</taxon>
        <taxon>Bacillati</taxon>
        <taxon>Actinomycetota</taxon>
        <taxon>Actinomycetes</taxon>
        <taxon>Mycobacteriales</taxon>
        <taxon>Gordoniaceae</taxon>
        <taxon>Gordonia</taxon>
    </lineage>
</organism>
<dbReference type="SUPFAM" id="SSF51556">
    <property type="entry name" value="Metallo-dependent hydrolases"/>
    <property type="match status" value="1"/>
</dbReference>
<gene>
    <name evidence="5" type="ORF">CA982_09875</name>
</gene>
<evidence type="ECO:0000256" key="3">
    <source>
        <dbReference type="PIRSR" id="PIRSR005902-1"/>
    </source>
</evidence>
<dbReference type="InterPro" id="IPR032466">
    <property type="entry name" value="Metal_Hydrolase"/>
</dbReference>
<dbReference type="STRING" id="417102.CA982_09875"/>
<sequence length="305" mass="33044">MSDAPGGPDTGDPESNGGETLSNKAAKKRRRREPPPDPAPLPGLVDAHTHLAACGGRDAETVRAICDHAQAVGVDHVVTVADDMVDARWAVSAAGWDDRVYAAVALHPMHAGDLNDETAAELEQMVRHPRVVAVGETGLDYYWPGKSDECAPLEVQHETFRWHIDLAKRVGKPLMIHNREADRDLLDILAAEGAPESVIMHCFSGDRNVARECVERGFILSFAGTVSFANADELRVAAELVPDDQILVETDAPFLTPHPYRGQPNQSYCLPYTARALAEVRGVADAEMARLLGANARRVYGIPLP</sequence>
<dbReference type="PIRSF" id="PIRSF005902">
    <property type="entry name" value="DNase_TatD"/>
    <property type="match status" value="1"/>
</dbReference>
<feature type="binding site" evidence="3">
    <location>
        <position position="177"/>
    </location>
    <ligand>
        <name>a divalent metal cation</name>
        <dbReference type="ChEBI" id="CHEBI:60240"/>
        <label>2</label>
    </ligand>
</feature>
<dbReference type="NCBIfam" id="TIGR00010">
    <property type="entry name" value="YchF/TatD family DNA exonuclease"/>
    <property type="match status" value="1"/>
</dbReference>
<feature type="binding site" evidence="3">
    <location>
        <position position="48"/>
    </location>
    <ligand>
        <name>a divalent metal cation</name>
        <dbReference type="ChEBI" id="CHEBI:60240"/>
        <label>1</label>
    </ligand>
</feature>
<dbReference type="OrthoDB" id="9810005at2"/>
<evidence type="ECO:0000256" key="2">
    <source>
        <dbReference type="ARBA" id="ARBA00022801"/>
    </source>
</evidence>
<dbReference type="Pfam" id="PF01026">
    <property type="entry name" value="TatD_DNase"/>
    <property type="match status" value="1"/>
</dbReference>
<evidence type="ECO:0000313" key="6">
    <source>
        <dbReference type="Proteomes" id="UP000194632"/>
    </source>
</evidence>
<comment type="caution">
    <text evidence="5">The sequence shown here is derived from an EMBL/GenBank/DDBJ whole genome shotgun (WGS) entry which is preliminary data.</text>
</comment>
<dbReference type="PANTHER" id="PTHR46124">
    <property type="entry name" value="D-AMINOACYL-TRNA DEACYLASE"/>
    <property type="match status" value="1"/>
</dbReference>
<protein>
    <submittedName>
        <fullName evidence="5">DNAase</fullName>
    </submittedName>
</protein>
<dbReference type="PANTHER" id="PTHR46124:SF2">
    <property type="entry name" value="D-AMINOACYL-TRNA DEACYLASE"/>
    <property type="match status" value="1"/>
</dbReference>
<keyword evidence="6" id="KW-1185">Reference proteome</keyword>
<dbReference type="PROSITE" id="PS01091">
    <property type="entry name" value="TATD_3"/>
    <property type="match status" value="1"/>
</dbReference>
<dbReference type="GO" id="GO:0046872">
    <property type="term" value="F:metal ion binding"/>
    <property type="evidence" value="ECO:0007669"/>
    <property type="project" value="UniProtKB-KW"/>
</dbReference>
<accession>A0A243QBG2</accession>
<proteinExistence type="predicted"/>
<evidence type="ECO:0000313" key="5">
    <source>
        <dbReference type="EMBL" id="OUC79101.1"/>
    </source>
</evidence>
<dbReference type="EMBL" id="NGFO01000009">
    <property type="protein sequence ID" value="OUC79101.1"/>
    <property type="molecule type" value="Genomic_DNA"/>
</dbReference>
<evidence type="ECO:0000256" key="4">
    <source>
        <dbReference type="SAM" id="MobiDB-lite"/>
    </source>
</evidence>
<feature type="binding site" evidence="3">
    <location>
        <position position="201"/>
    </location>
    <ligand>
        <name>a divalent metal cation</name>
        <dbReference type="ChEBI" id="CHEBI:60240"/>
        <label>2</label>
    </ligand>
</feature>
<feature type="binding site" evidence="3">
    <location>
        <position position="136"/>
    </location>
    <ligand>
        <name>a divalent metal cation</name>
        <dbReference type="ChEBI" id="CHEBI:60240"/>
        <label>1</label>
    </ligand>
</feature>
<dbReference type="FunFam" id="3.20.20.140:FF:000005">
    <property type="entry name" value="TatD family hydrolase"/>
    <property type="match status" value="1"/>
</dbReference>
<keyword evidence="1 3" id="KW-0479">Metal-binding</keyword>